<dbReference type="Pfam" id="PF01180">
    <property type="entry name" value="DHO_dh"/>
    <property type="match status" value="1"/>
</dbReference>
<comment type="cofactor">
    <cofactor evidence="11">
        <name>FMN</name>
        <dbReference type="ChEBI" id="CHEBI:58210"/>
    </cofactor>
    <text evidence="11">Binds 1 FMN per subunit.</text>
</comment>
<dbReference type="STRING" id="28181.BEN30_13600"/>
<dbReference type="EMBL" id="MCGG01000046">
    <property type="protein sequence ID" value="OEJ65682.1"/>
    <property type="molecule type" value="Genomic_DNA"/>
</dbReference>
<dbReference type="InterPro" id="IPR005720">
    <property type="entry name" value="Dihydroorotate_DH_cat"/>
</dbReference>
<gene>
    <name evidence="11" type="primary">pyrD</name>
    <name evidence="13" type="ORF">BEN30_13600</name>
</gene>
<feature type="binding site" evidence="11">
    <location>
        <begin position="111"/>
        <end position="115"/>
    </location>
    <ligand>
        <name>substrate</name>
    </ligand>
</feature>
<keyword evidence="11" id="KW-1003">Cell membrane</keyword>
<protein>
    <recommendedName>
        <fullName evidence="11">Dihydroorotate dehydrogenase (quinone)</fullName>
        <ecNumber evidence="11">1.3.5.2</ecNumber>
    </recommendedName>
    <alternativeName>
        <fullName evidence="11">DHOdehase</fullName>
        <shortName evidence="11">DHOD</shortName>
        <shortName evidence="11">DHODase</shortName>
    </alternativeName>
    <alternativeName>
        <fullName evidence="11">Dihydroorotate oxidase</fullName>
    </alternativeName>
</protein>
<evidence type="ECO:0000256" key="5">
    <source>
        <dbReference type="ARBA" id="ARBA00022630"/>
    </source>
</evidence>
<comment type="subcellular location">
    <subcellularLocation>
        <location evidence="11">Cell membrane</location>
        <topology evidence="11">Peripheral membrane protein</topology>
    </subcellularLocation>
    <subcellularLocation>
        <location evidence="2">Membrane</location>
    </subcellularLocation>
</comment>
<dbReference type="Gene3D" id="3.20.20.70">
    <property type="entry name" value="Aldolase class I"/>
    <property type="match status" value="1"/>
</dbReference>
<evidence type="ECO:0000313" key="13">
    <source>
        <dbReference type="EMBL" id="OEJ65682.1"/>
    </source>
</evidence>
<evidence type="ECO:0000256" key="4">
    <source>
        <dbReference type="ARBA" id="ARBA00005359"/>
    </source>
</evidence>
<evidence type="ECO:0000259" key="12">
    <source>
        <dbReference type="Pfam" id="PF01180"/>
    </source>
</evidence>
<dbReference type="HAMAP" id="MF_00225">
    <property type="entry name" value="DHO_dh_type2"/>
    <property type="match status" value="1"/>
</dbReference>
<evidence type="ECO:0000256" key="9">
    <source>
        <dbReference type="ARBA" id="ARBA00023136"/>
    </source>
</evidence>
<feature type="binding site" evidence="11">
    <location>
        <position position="215"/>
    </location>
    <ligand>
        <name>FMN</name>
        <dbReference type="ChEBI" id="CHEBI:58210"/>
    </ligand>
</feature>
<keyword evidence="8 11" id="KW-0560">Oxidoreductase</keyword>
<dbReference type="RefSeq" id="WP_069958620.1">
    <property type="nucleotide sequence ID" value="NZ_MCGG01000046.1"/>
</dbReference>
<dbReference type="InterPro" id="IPR012135">
    <property type="entry name" value="Dihydroorotate_DH_1_2"/>
</dbReference>
<feature type="binding site" evidence="11">
    <location>
        <position position="86"/>
    </location>
    <ligand>
        <name>FMN</name>
        <dbReference type="ChEBI" id="CHEBI:58210"/>
    </ligand>
</feature>
<proteinExistence type="inferred from homology"/>
<comment type="function">
    <text evidence="1 11">Catalyzes the conversion of dihydroorotate to orotate with quinone as electron acceptor.</text>
</comment>
<evidence type="ECO:0000256" key="1">
    <source>
        <dbReference type="ARBA" id="ARBA00003125"/>
    </source>
</evidence>
<dbReference type="PROSITE" id="PS00912">
    <property type="entry name" value="DHODEHASE_2"/>
    <property type="match status" value="1"/>
</dbReference>
<evidence type="ECO:0000256" key="2">
    <source>
        <dbReference type="ARBA" id="ARBA00004370"/>
    </source>
</evidence>
<dbReference type="GO" id="GO:0044205">
    <property type="term" value="P:'de novo' UMP biosynthetic process"/>
    <property type="evidence" value="ECO:0007669"/>
    <property type="project" value="UniProtKB-UniRule"/>
</dbReference>
<feature type="binding site" evidence="11">
    <location>
        <position position="295"/>
    </location>
    <ligand>
        <name>FMN</name>
        <dbReference type="ChEBI" id="CHEBI:58210"/>
    </ligand>
</feature>
<evidence type="ECO:0000256" key="6">
    <source>
        <dbReference type="ARBA" id="ARBA00022643"/>
    </source>
</evidence>
<dbReference type="InterPro" id="IPR050074">
    <property type="entry name" value="DHO_dehydrogenase"/>
</dbReference>
<evidence type="ECO:0000256" key="11">
    <source>
        <dbReference type="HAMAP-Rule" id="MF_00225"/>
    </source>
</evidence>
<dbReference type="PANTHER" id="PTHR48109">
    <property type="entry name" value="DIHYDROOROTATE DEHYDROGENASE (QUINONE), MITOCHONDRIAL-RELATED"/>
    <property type="match status" value="1"/>
</dbReference>
<comment type="catalytic activity">
    <reaction evidence="10 11">
        <text>(S)-dihydroorotate + a quinone = orotate + a quinol</text>
        <dbReference type="Rhea" id="RHEA:30187"/>
        <dbReference type="ChEBI" id="CHEBI:24646"/>
        <dbReference type="ChEBI" id="CHEBI:30839"/>
        <dbReference type="ChEBI" id="CHEBI:30864"/>
        <dbReference type="ChEBI" id="CHEBI:132124"/>
        <dbReference type="EC" id="1.3.5.2"/>
    </reaction>
</comment>
<accession>A0A1E5Q5G8</accession>
<sequence>MSFDAYQLAWPFIRHLSPERAHGLAVCALEMGLVPVPPKVDDDVLRVRLWDMEFPNPLGLAAGFDKDARVYDQMLSQGFGFVEVGSITPRPQPGNAKPRLFRLESDGGVINRMGFNSEGHDASARRFKNRNRKRGIVGVNLGKNKDTEDAAADYEIGARTFGPLADFLVVNVSSPNTPGLRALQGPEPLRDLLVRTKAALSQATQGGRTPPLVLKIAPDLTDEDKADIAHVSLDVGVDGLIVTNTTLARPDTLSSVHKGESGGLSGRPLFEASTRVLGEMYAETKGKMVLIGVGGIEDGLGAYKKILAGASLVELYSAMVYQGPALAARVNRELAEILKADGFASVLHAVGQHGA</sequence>
<name>A0A1E5Q5G8_9PROT</name>
<dbReference type="Proteomes" id="UP000095347">
    <property type="component" value="Unassembled WGS sequence"/>
</dbReference>
<keyword evidence="6 11" id="KW-0288">FMN</keyword>
<feature type="active site" description="Nucleophile" evidence="11">
    <location>
        <position position="174"/>
    </location>
</feature>
<reference evidence="14" key="1">
    <citation type="submission" date="2016-07" db="EMBL/GenBank/DDBJ databases">
        <authorList>
            <person name="Florea S."/>
            <person name="Webb J.S."/>
            <person name="Jaromczyk J."/>
            <person name="Schardl C.L."/>
        </authorList>
    </citation>
    <scope>NUCLEOTIDE SEQUENCE [LARGE SCALE GENOMIC DNA]</scope>
    <source>
        <strain evidence="14">MV-1</strain>
    </source>
</reference>
<organism evidence="13 14">
    <name type="scientific">Magnetovibrio blakemorei</name>
    <dbReference type="NCBI Taxonomy" id="28181"/>
    <lineage>
        <taxon>Bacteria</taxon>
        <taxon>Pseudomonadati</taxon>
        <taxon>Pseudomonadota</taxon>
        <taxon>Alphaproteobacteria</taxon>
        <taxon>Rhodospirillales</taxon>
        <taxon>Magnetovibrionaceae</taxon>
        <taxon>Magnetovibrio</taxon>
    </lineage>
</organism>
<dbReference type="NCBIfam" id="TIGR01036">
    <property type="entry name" value="pyrD_sub2"/>
    <property type="match status" value="1"/>
</dbReference>
<feature type="binding site" evidence="11">
    <location>
        <begin position="62"/>
        <end position="66"/>
    </location>
    <ligand>
        <name>FMN</name>
        <dbReference type="ChEBI" id="CHEBI:58210"/>
    </ligand>
</feature>
<feature type="binding site" evidence="11">
    <location>
        <begin position="316"/>
        <end position="317"/>
    </location>
    <ligand>
        <name>FMN</name>
        <dbReference type="ChEBI" id="CHEBI:58210"/>
    </ligand>
</feature>
<keyword evidence="5 11" id="KW-0285">Flavoprotein</keyword>
<dbReference type="EC" id="1.3.5.2" evidence="11"/>
<dbReference type="UniPathway" id="UPA00070">
    <property type="reaction ID" value="UER00946"/>
</dbReference>
<feature type="binding site" evidence="11">
    <location>
        <position position="176"/>
    </location>
    <ligand>
        <name>substrate</name>
    </ligand>
</feature>
<dbReference type="PROSITE" id="PS00911">
    <property type="entry name" value="DHODEHASE_1"/>
    <property type="match status" value="1"/>
</dbReference>
<evidence type="ECO:0000256" key="8">
    <source>
        <dbReference type="ARBA" id="ARBA00023002"/>
    </source>
</evidence>
<dbReference type="GO" id="GO:0005886">
    <property type="term" value="C:plasma membrane"/>
    <property type="evidence" value="ECO:0007669"/>
    <property type="project" value="UniProtKB-SubCell"/>
</dbReference>
<feature type="domain" description="Dihydroorotate dehydrogenase catalytic" evidence="12">
    <location>
        <begin position="45"/>
        <end position="338"/>
    </location>
</feature>
<dbReference type="NCBIfam" id="NF003652">
    <property type="entry name" value="PRK05286.2-5"/>
    <property type="match status" value="1"/>
</dbReference>
<feature type="binding site" evidence="11">
    <location>
        <position position="140"/>
    </location>
    <ligand>
        <name>FMN</name>
        <dbReference type="ChEBI" id="CHEBI:58210"/>
    </ligand>
</feature>
<feature type="binding site" evidence="11">
    <location>
        <position position="171"/>
    </location>
    <ligand>
        <name>FMN</name>
        <dbReference type="ChEBI" id="CHEBI:58210"/>
    </ligand>
</feature>
<evidence type="ECO:0000256" key="7">
    <source>
        <dbReference type="ARBA" id="ARBA00022975"/>
    </source>
</evidence>
<evidence type="ECO:0000256" key="3">
    <source>
        <dbReference type="ARBA" id="ARBA00005161"/>
    </source>
</evidence>
<dbReference type="GO" id="GO:0006207">
    <property type="term" value="P:'de novo' pyrimidine nucleobase biosynthetic process"/>
    <property type="evidence" value="ECO:0007669"/>
    <property type="project" value="UniProtKB-UniRule"/>
</dbReference>
<evidence type="ECO:0000256" key="10">
    <source>
        <dbReference type="ARBA" id="ARBA00048639"/>
    </source>
</evidence>
<comment type="similarity">
    <text evidence="4 11">Belongs to the dihydroorotate dehydrogenase family. Type 2 subfamily.</text>
</comment>
<feature type="binding site" evidence="11">
    <location>
        <position position="243"/>
    </location>
    <ligand>
        <name>FMN</name>
        <dbReference type="ChEBI" id="CHEBI:58210"/>
    </ligand>
</feature>
<feature type="binding site" evidence="11">
    <location>
        <position position="266"/>
    </location>
    <ligand>
        <name>FMN</name>
        <dbReference type="ChEBI" id="CHEBI:58210"/>
    </ligand>
</feature>
<keyword evidence="9 11" id="KW-0472">Membrane</keyword>
<dbReference type="GO" id="GO:0106430">
    <property type="term" value="F:dihydroorotate dehydrogenase (quinone) activity"/>
    <property type="evidence" value="ECO:0007669"/>
    <property type="project" value="UniProtKB-EC"/>
</dbReference>
<dbReference type="PIRSF" id="PIRSF000164">
    <property type="entry name" value="DHO_oxidase"/>
    <property type="match status" value="1"/>
</dbReference>
<comment type="pathway">
    <text evidence="3 11">Pyrimidine metabolism; UMP biosynthesis via de novo pathway; orotate from (S)-dihydroorotate (quinone route): step 1/1.</text>
</comment>
<dbReference type="NCBIfam" id="NF003645">
    <property type="entry name" value="PRK05286.1-2"/>
    <property type="match status" value="1"/>
</dbReference>
<dbReference type="OrthoDB" id="9802377at2"/>
<dbReference type="CDD" id="cd04738">
    <property type="entry name" value="DHOD_2_like"/>
    <property type="match status" value="1"/>
</dbReference>
<comment type="caution">
    <text evidence="13">The sequence shown here is derived from an EMBL/GenBank/DDBJ whole genome shotgun (WGS) entry which is preliminary data.</text>
</comment>
<keyword evidence="7 11" id="KW-0665">Pyrimidine biosynthesis</keyword>
<evidence type="ECO:0000313" key="14">
    <source>
        <dbReference type="Proteomes" id="UP000095347"/>
    </source>
</evidence>
<dbReference type="GO" id="GO:0005737">
    <property type="term" value="C:cytoplasm"/>
    <property type="evidence" value="ECO:0007669"/>
    <property type="project" value="InterPro"/>
</dbReference>
<dbReference type="AlphaFoldDB" id="A0A1E5Q5G8"/>
<feature type="binding site" evidence="11">
    <location>
        <position position="66"/>
    </location>
    <ligand>
        <name>substrate</name>
    </ligand>
</feature>
<feature type="binding site" evidence="11">
    <location>
        <begin position="244"/>
        <end position="245"/>
    </location>
    <ligand>
        <name>substrate</name>
    </ligand>
</feature>
<dbReference type="InterPro" id="IPR005719">
    <property type="entry name" value="Dihydroorotate_DH_2"/>
</dbReference>
<keyword evidence="14" id="KW-1185">Reference proteome</keyword>
<feature type="binding site" evidence="11">
    <location>
        <position position="171"/>
    </location>
    <ligand>
        <name>substrate</name>
    </ligand>
</feature>
<dbReference type="SUPFAM" id="SSF51395">
    <property type="entry name" value="FMN-linked oxidoreductases"/>
    <property type="match status" value="1"/>
</dbReference>
<dbReference type="InterPro" id="IPR013785">
    <property type="entry name" value="Aldolase_TIM"/>
</dbReference>
<dbReference type="PANTHER" id="PTHR48109:SF4">
    <property type="entry name" value="DIHYDROOROTATE DEHYDROGENASE (QUINONE), MITOCHONDRIAL"/>
    <property type="match status" value="1"/>
</dbReference>
<comment type="subunit">
    <text evidence="11">Monomer.</text>
</comment>
<dbReference type="InterPro" id="IPR001295">
    <property type="entry name" value="Dihydroorotate_DH_CS"/>
</dbReference>